<evidence type="ECO:0000313" key="2">
    <source>
        <dbReference type="EMBL" id="KAF5475113.1"/>
    </source>
</evidence>
<keyword evidence="1" id="KW-0472">Membrane</keyword>
<reference evidence="2" key="2">
    <citation type="submission" date="2020-03" db="EMBL/GenBank/DDBJ databases">
        <title>Walnut 2.0.</title>
        <authorList>
            <person name="Marrano A."/>
            <person name="Britton M."/>
            <person name="Zimin A.V."/>
            <person name="Zaini P.A."/>
            <person name="Workman R."/>
            <person name="Puiu D."/>
            <person name="Bianco L."/>
            <person name="Allen B.J."/>
            <person name="Troggio M."/>
            <person name="Leslie C.A."/>
            <person name="Timp W."/>
            <person name="Dendekar A."/>
            <person name="Salzberg S.L."/>
            <person name="Neale D.B."/>
        </authorList>
    </citation>
    <scope>NUCLEOTIDE SEQUENCE</scope>
    <source>
        <tissue evidence="2">Leaves</tissue>
    </source>
</reference>
<reference evidence="2" key="1">
    <citation type="submission" date="2015-10" db="EMBL/GenBank/DDBJ databases">
        <authorList>
            <person name="Martinez-Garcia P.J."/>
            <person name="Crepeau M.W."/>
            <person name="Puiu D."/>
            <person name="Gonzalez-Ibeas D."/>
            <person name="Whalen J."/>
            <person name="Stevens K."/>
            <person name="Paul R."/>
            <person name="Butterfield T."/>
            <person name="Britton M."/>
            <person name="Reagan R."/>
            <person name="Chakraborty S."/>
            <person name="Walawage S.L."/>
            <person name="Vasquez-Gross H.A."/>
            <person name="Cardeno C."/>
            <person name="Famula R."/>
            <person name="Pratt K."/>
            <person name="Kuruganti S."/>
            <person name="Aradhya M.K."/>
            <person name="Leslie C.A."/>
            <person name="Dandekar A.M."/>
            <person name="Salzberg S.L."/>
            <person name="Wegrzyn J.L."/>
            <person name="Langley C.H."/>
            <person name="Neale D.B."/>
        </authorList>
    </citation>
    <scope>NUCLEOTIDE SEQUENCE</scope>
    <source>
        <tissue evidence="2">Leaves</tissue>
    </source>
</reference>
<gene>
    <name evidence="2" type="ORF">F2P56_006954</name>
</gene>
<dbReference type="AlphaFoldDB" id="A0A834D3Z0"/>
<dbReference type="Proteomes" id="UP000619265">
    <property type="component" value="Unassembled WGS sequence"/>
</dbReference>
<evidence type="ECO:0000256" key="1">
    <source>
        <dbReference type="SAM" id="Phobius"/>
    </source>
</evidence>
<protein>
    <submittedName>
        <fullName evidence="2">Uncharacterized protein</fullName>
    </submittedName>
</protein>
<name>A0A834D3Z0_JUGRE</name>
<feature type="transmembrane region" description="Helical" evidence="1">
    <location>
        <begin position="77"/>
        <end position="98"/>
    </location>
</feature>
<dbReference type="Gramene" id="Jr03_14280_p3">
    <property type="protein sequence ID" value="cds.Jr03_14280_p3"/>
    <property type="gene ID" value="Jr03_14280"/>
</dbReference>
<organism evidence="2 3">
    <name type="scientific">Juglans regia</name>
    <name type="common">English walnut</name>
    <dbReference type="NCBI Taxonomy" id="51240"/>
    <lineage>
        <taxon>Eukaryota</taxon>
        <taxon>Viridiplantae</taxon>
        <taxon>Streptophyta</taxon>
        <taxon>Embryophyta</taxon>
        <taxon>Tracheophyta</taxon>
        <taxon>Spermatophyta</taxon>
        <taxon>Magnoliopsida</taxon>
        <taxon>eudicotyledons</taxon>
        <taxon>Gunneridae</taxon>
        <taxon>Pentapetalae</taxon>
        <taxon>rosids</taxon>
        <taxon>fabids</taxon>
        <taxon>Fagales</taxon>
        <taxon>Juglandaceae</taxon>
        <taxon>Juglans</taxon>
    </lineage>
</organism>
<keyword evidence="1" id="KW-1133">Transmembrane helix</keyword>
<feature type="non-terminal residue" evidence="2">
    <location>
        <position position="1"/>
    </location>
</feature>
<comment type="caution">
    <text evidence="2">The sequence shown here is derived from an EMBL/GenBank/DDBJ whole genome shotgun (WGS) entry which is preliminary data.</text>
</comment>
<proteinExistence type="predicted"/>
<dbReference type="EMBL" id="LIHL02000003">
    <property type="protein sequence ID" value="KAF5475113.1"/>
    <property type="molecule type" value="Genomic_DNA"/>
</dbReference>
<evidence type="ECO:0000313" key="3">
    <source>
        <dbReference type="Proteomes" id="UP000619265"/>
    </source>
</evidence>
<keyword evidence="1" id="KW-0812">Transmembrane</keyword>
<sequence>QKTHSHRHSAHTHTHTFNANKILSLSLSLSLSRRRASPFENALVFFFALRFVPLFLAPPSSSSFQSLSEFKGLDLLLYLPIPLCVSFSLSSPLSNLNFKSNPCSIVNQIYPDPFSTHPTSSSN</sequence>
<accession>A0A834D3Z0</accession>
<feature type="transmembrane region" description="Helical" evidence="1">
    <location>
        <begin position="39"/>
        <end position="57"/>
    </location>
</feature>